<evidence type="ECO:0000313" key="7">
    <source>
        <dbReference type="EMBL" id="HEA22875.1"/>
    </source>
</evidence>
<dbReference type="Proteomes" id="UP000886191">
    <property type="component" value="Unassembled WGS sequence"/>
</dbReference>
<reference evidence="7" key="1">
    <citation type="journal article" date="2020" name="mSystems">
        <title>Genome- and Community-Level Interaction Insights into Carbon Utilization and Element Cycling Functions of Hydrothermarchaeota in Hydrothermal Sediment.</title>
        <authorList>
            <person name="Zhou Z."/>
            <person name="Liu Y."/>
            <person name="Xu W."/>
            <person name="Pan J."/>
            <person name="Luo Z.H."/>
            <person name="Li M."/>
        </authorList>
    </citation>
    <scope>NUCLEOTIDE SEQUENCE [LARGE SCALE GENOMIC DNA]</scope>
    <source>
        <strain evidence="7">HyVt-345</strain>
    </source>
</reference>
<feature type="transmembrane region" description="Helical" evidence="5">
    <location>
        <begin position="50"/>
        <end position="69"/>
    </location>
</feature>
<dbReference type="InterPro" id="IPR002376">
    <property type="entry name" value="Formyl_transf_N"/>
</dbReference>
<gene>
    <name evidence="7" type="ORF">ENH87_18425</name>
</gene>
<evidence type="ECO:0000256" key="2">
    <source>
        <dbReference type="ARBA" id="ARBA00012254"/>
    </source>
</evidence>
<evidence type="ECO:0000259" key="6">
    <source>
        <dbReference type="Pfam" id="PF00551"/>
    </source>
</evidence>
<comment type="caution">
    <text evidence="7">The sequence shown here is derived from an EMBL/GenBank/DDBJ whole genome shotgun (WGS) entry which is preliminary data.</text>
</comment>
<dbReference type="CDD" id="cd08653">
    <property type="entry name" value="FMT_core_like_3"/>
    <property type="match status" value="1"/>
</dbReference>
<evidence type="ECO:0000256" key="3">
    <source>
        <dbReference type="ARBA" id="ARBA00022679"/>
    </source>
</evidence>
<dbReference type="GO" id="GO:0005829">
    <property type="term" value="C:cytosol"/>
    <property type="evidence" value="ECO:0007669"/>
    <property type="project" value="TreeGrafter"/>
</dbReference>
<keyword evidence="3" id="KW-0808">Transferase</keyword>
<dbReference type="EC" id="2.1.2.2" evidence="2"/>
<dbReference type="Pfam" id="PF00551">
    <property type="entry name" value="Formyl_trans_N"/>
    <property type="match status" value="1"/>
</dbReference>
<sequence length="258" mass="28941">MSFKIVILSRNKSSAQTVIEALDPSIQVVKIIVDPGASRKKIFTKRIRKIGVIAFVGQLLFRFMVMPYLNFSSKERKKELSSSYLKSRPSEALPPVEYIDTINSQEGSRVINDAKPDAIVVVTRRIISKGTLTRVPVRFINIHDGIVPKYRGLFGAYWAMVAKDHKNCGATVHFIDQGLDTGPIIAQSNISEQLTSADNFTTYAMHQFASALPLLNKGLLDMANNRLHTVPRSSEVGKIRYIPTIWAYLRHRISKGIK</sequence>
<organism evidence="7">
    <name type="scientific">Pricia antarctica</name>
    <dbReference type="NCBI Taxonomy" id="641691"/>
    <lineage>
        <taxon>Bacteria</taxon>
        <taxon>Pseudomonadati</taxon>
        <taxon>Bacteroidota</taxon>
        <taxon>Flavobacteriia</taxon>
        <taxon>Flavobacteriales</taxon>
        <taxon>Flavobacteriaceae</taxon>
        <taxon>Pricia</taxon>
    </lineage>
</organism>
<feature type="domain" description="Formyl transferase N-terminal" evidence="6">
    <location>
        <begin position="72"/>
        <end position="190"/>
    </location>
</feature>
<dbReference type="Gene3D" id="3.40.50.170">
    <property type="entry name" value="Formyl transferase, N-terminal domain"/>
    <property type="match status" value="1"/>
</dbReference>
<dbReference type="EMBL" id="DRGL01000069">
    <property type="protein sequence ID" value="HEA22875.1"/>
    <property type="molecule type" value="Genomic_DNA"/>
</dbReference>
<keyword evidence="4" id="KW-0658">Purine biosynthesis</keyword>
<proteinExistence type="predicted"/>
<name>A0A831VPH2_9FLAO</name>
<dbReference type="InterPro" id="IPR036477">
    <property type="entry name" value="Formyl_transf_N_sf"/>
</dbReference>
<dbReference type="PANTHER" id="PTHR43369:SF2">
    <property type="entry name" value="PHOSPHORIBOSYLGLYCINAMIDE FORMYLTRANSFERASE"/>
    <property type="match status" value="1"/>
</dbReference>
<dbReference type="PANTHER" id="PTHR43369">
    <property type="entry name" value="PHOSPHORIBOSYLGLYCINAMIDE FORMYLTRANSFERASE"/>
    <property type="match status" value="1"/>
</dbReference>
<keyword evidence="5" id="KW-0472">Membrane</keyword>
<evidence type="ECO:0000256" key="1">
    <source>
        <dbReference type="ARBA" id="ARBA00005054"/>
    </source>
</evidence>
<keyword evidence="5" id="KW-0812">Transmembrane</keyword>
<evidence type="ECO:0000256" key="4">
    <source>
        <dbReference type="ARBA" id="ARBA00022755"/>
    </source>
</evidence>
<comment type="pathway">
    <text evidence="1">Purine metabolism; IMP biosynthesis via de novo pathway; N(2)-formyl-N(1)-(5-phospho-D-ribosyl)glycinamide from N(1)-(5-phospho-D-ribosyl)glycinamide (10-formyl THF route): step 1/1.</text>
</comment>
<dbReference type="GO" id="GO:0006189">
    <property type="term" value="P:'de novo' IMP biosynthetic process"/>
    <property type="evidence" value="ECO:0007669"/>
    <property type="project" value="TreeGrafter"/>
</dbReference>
<protein>
    <recommendedName>
        <fullName evidence="2">phosphoribosylglycinamide formyltransferase 1</fullName>
        <ecNumber evidence="2">2.1.2.2</ecNumber>
    </recommendedName>
</protein>
<dbReference type="SUPFAM" id="SSF53328">
    <property type="entry name" value="Formyltransferase"/>
    <property type="match status" value="1"/>
</dbReference>
<accession>A0A831VPH2</accession>
<evidence type="ECO:0000256" key="5">
    <source>
        <dbReference type="SAM" id="Phobius"/>
    </source>
</evidence>
<dbReference type="AlphaFoldDB" id="A0A831VPH2"/>
<keyword evidence="5" id="KW-1133">Transmembrane helix</keyword>
<dbReference type="GO" id="GO:0004644">
    <property type="term" value="F:phosphoribosylglycinamide formyltransferase activity"/>
    <property type="evidence" value="ECO:0007669"/>
    <property type="project" value="UniProtKB-EC"/>
</dbReference>